<sequence>MYQQRIFHASVLQAYPSLHLLDWFLLED</sequence>
<dbReference type="EMBL" id="JABFAF010000004">
    <property type="protein sequence ID" value="MBA0853351.1"/>
    <property type="molecule type" value="Genomic_DNA"/>
</dbReference>
<dbReference type="AlphaFoldDB" id="A0A7J9L3T9"/>
<proteinExistence type="predicted"/>
<evidence type="ECO:0000313" key="2">
    <source>
        <dbReference type="Proteomes" id="UP000593576"/>
    </source>
</evidence>
<gene>
    <name evidence="1" type="ORF">Goshw_016322</name>
</gene>
<reference evidence="1 2" key="1">
    <citation type="journal article" date="2019" name="Genome Biol. Evol.">
        <title>Insights into the evolution of the New World diploid cottons (Gossypium, subgenus Houzingenia) based on genome sequencing.</title>
        <authorList>
            <person name="Grover C.E."/>
            <person name="Arick M.A. 2nd"/>
            <person name="Thrash A."/>
            <person name="Conover J.L."/>
            <person name="Sanders W.S."/>
            <person name="Peterson D.G."/>
            <person name="Frelichowski J.E."/>
            <person name="Scheffler J.A."/>
            <person name="Scheffler B.E."/>
            <person name="Wendel J.F."/>
        </authorList>
    </citation>
    <scope>NUCLEOTIDE SEQUENCE [LARGE SCALE GENOMIC DNA]</scope>
    <source>
        <strain evidence="1">1</strain>
        <tissue evidence="1">Leaf</tissue>
    </source>
</reference>
<dbReference type="Proteomes" id="UP000593576">
    <property type="component" value="Unassembled WGS sequence"/>
</dbReference>
<accession>A0A7J9L3T9</accession>
<keyword evidence="2" id="KW-1185">Reference proteome</keyword>
<comment type="caution">
    <text evidence="1">The sequence shown here is derived from an EMBL/GenBank/DDBJ whole genome shotgun (WGS) entry which is preliminary data.</text>
</comment>
<organism evidence="1 2">
    <name type="scientific">Gossypium schwendimanii</name>
    <name type="common">Cotton</name>
    <dbReference type="NCBI Taxonomy" id="34291"/>
    <lineage>
        <taxon>Eukaryota</taxon>
        <taxon>Viridiplantae</taxon>
        <taxon>Streptophyta</taxon>
        <taxon>Embryophyta</taxon>
        <taxon>Tracheophyta</taxon>
        <taxon>Spermatophyta</taxon>
        <taxon>Magnoliopsida</taxon>
        <taxon>eudicotyledons</taxon>
        <taxon>Gunneridae</taxon>
        <taxon>Pentapetalae</taxon>
        <taxon>rosids</taxon>
        <taxon>malvids</taxon>
        <taxon>Malvales</taxon>
        <taxon>Malvaceae</taxon>
        <taxon>Malvoideae</taxon>
        <taxon>Gossypium</taxon>
    </lineage>
</organism>
<evidence type="ECO:0000313" key="1">
    <source>
        <dbReference type="EMBL" id="MBA0853351.1"/>
    </source>
</evidence>
<protein>
    <submittedName>
        <fullName evidence="1">Uncharacterized protein</fullName>
    </submittedName>
</protein>
<name>A0A7J9L3T9_GOSSC</name>